<dbReference type="PANTHER" id="PTHR46609:SF6">
    <property type="entry name" value="EXONUCLEASE, PHAGE-TYPE_RECB, C-TERMINAL DOMAIN-CONTAINING PROTEIN-RELATED"/>
    <property type="match status" value="1"/>
</dbReference>
<dbReference type="PANTHER" id="PTHR46609">
    <property type="entry name" value="EXONUCLEASE, PHAGE-TYPE/RECB, C-TERMINAL DOMAIN-CONTAINING PROTEIN"/>
    <property type="match status" value="1"/>
</dbReference>
<reference evidence="2" key="1">
    <citation type="submission" date="2020-04" db="EMBL/GenBank/DDBJ databases">
        <authorList>
            <person name="Chiriac C."/>
            <person name="Salcher M."/>
            <person name="Ghai R."/>
            <person name="Kavagutti S V."/>
        </authorList>
    </citation>
    <scope>NUCLEOTIDE SEQUENCE</scope>
</reference>
<dbReference type="GO" id="GO:0004519">
    <property type="term" value="F:endonuclease activity"/>
    <property type="evidence" value="ECO:0007669"/>
    <property type="project" value="UniProtKB-KW"/>
</dbReference>
<organism evidence="2">
    <name type="scientific">uncultured Caudovirales phage</name>
    <dbReference type="NCBI Taxonomy" id="2100421"/>
    <lineage>
        <taxon>Viruses</taxon>
        <taxon>Duplodnaviria</taxon>
        <taxon>Heunggongvirae</taxon>
        <taxon>Uroviricota</taxon>
        <taxon>Caudoviricetes</taxon>
        <taxon>Peduoviridae</taxon>
        <taxon>Maltschvirus</taxon>
        <taxon>Maltschvirus maltsch</taxon>
    </lineage>
</organism>
<keyword evidence="2" id="KW-0255">Endonuclease</keyword>
<name>A0A6J5P2J4_9CAUD</name>
<keyword evidence="2" id="KW-0378">Hydrolase</keyword>
<sequence>MLDQRTDAWTELRKTMIGASDTPIIMGVSPWKTGYQLWLEKMGLEKDITNYAMERGIRREPECLEAFNKATGLQMQPEVVFSDEYDFMMASLDGISPCRKYIVEIKNIGEDDHALALDGHVPPRYYPQLQKQMLVTKLDMVYYYSCCGDKRVILEVHRDQDYMDKIICEEKKFYSHMIDFIAPPLEERDYVLVTNGAWLECAREYQRISQEVKRLSIEEEKYKNMLIAMSGNKNSKGAGLKLSRISRKGVIDYTQIPEIKNMDLEAYRKPASFYWTVKVEKTVDRNYN</sequence>
<accession>A0A6J5P2J4</accession>
<feature type="domain" description="YqaJ viral recombinase" evidence="1">
    <location>
        <begin position="9"/>
        <end position="137"/>
    </location>
</feature>
<dbReference type="Pfam" id="PF09588">
    <property type="entry name" value="YqaJ"/>
    <property type="match status" value="1"/>
</dbReference>
<dbReference type="InterPro" id="IPR017482">
    <property type="entry name" value="Lambda-type_endonuclease"/>
</dbReference>
<dbReference type="NCBIfam" id="TIGR03033">
    <property type="entry name" value="phage_rel_nuc"/>
    <property type="match status" value="1"/>
</dbReference>
<dbReference type="Gene3D" id="3.90.320.10">
    <property type="match status" value="1"/>
</dbReference>
<gene>
    <name evidence="2" type="ORF">UFOVP844_7</name>
</gene>
<evidence type="ECO:0000259" key="1">
    <source>
        <dbReference type="Pfam" id="PF09588"/>
    </source>
</evidence>
<dbReference type="EMBL" id="LR796795">
    <property type="protein sequence ID" value="CAB4166039.1"/>
    <property type="molecule type" value="Genomic_DNA"/>
</dbReference>
<dbReference type="CDD" id="cd22343">
    <property type="entry name" value="PDDEXK_lambda_exonuclease-like"/>
    <property type="match status" value="1"/>
</dbReference>
<dbReference type="InterPro" id="IPR019080">
    <property type="entry name" value="YqaJ_viral_recombinase"/>
</dbReference>
<dbReference type="SUPFAM" id="SSF52980">
    <property type="entry name" value="Restriction endonuclease-like"/>
    <property type="match status" value="1"/>
</dbReference>
<dbReference type="InterPro" id="IPR011604">
    <property type="entry name" value="PDDEXK-like_dom_sf"/>
</dbReference>
<proteinExistence type="predicted"/>
<dbReference type="InterPro" id="IPR011335">
    <property type="entry name" value="Restrct_endonuc-II-like"/>
</dbReference>
<dbReference type="InterPro" id="IPR051703">
    <property type="entry name" value="NF-kappa-B_Signaling_Reg"/>
</dbReference>
<keyword evidence="2" id="KW-0540">Nuclease</keyword>
<evidence type="ECO:0000313" key="2">
    <source>
        <dbReference type="EMBL" id="CAB4166039.1"/>
    </source>
</evidence>
<protein>
    <submittedName>
        <fullName evidence="2">COG5377 Phage-related protein, predicted endonuclease</fullName>
    </submittedName>
</protein>